<evidence type="ECO:0000256" key="1">
    <source>
        <dbReference type="SAM" id="Phobius"/>
    </source>
</evidence>
<dbReference type="VEuPathDB" id="ToxoDB:BESB_059030"/>
<dbReference type="EMBL" id="NWUJ01000005">
    <property type="protein sequence ID" value="PFH35016.1"/>
    <property type="molecule type" value="Genomic_DNA"/>
</dbReference>
<dbReference type="AlphaFoldDB" id="A0A2A9MGC0"/>
<keyword evidence="3" id="KW-1185">Reference proteome</keyword>
<protein>
    <recommendedName>
        <fullName evidence="4">Transmembrane protein</fullName>
    </recommendedName>
</protein>
<keyword evidence="1" id="KW-0472">Membrane</keyword>
<dbReference type="GeneID" id="40310831"/>
<evidence type="ECO:0000313" key="3">
    <source>
        <dbReference type="Proteomes" id="UP000224006"/>
    </source>
</evidence>
<accession>A0A2A9MGC0</accession>
<feature type="transmembrane region" description="Helical" evidence="1">
    <location>
        <begin position="26"/>
        <end position="44"/>
    </location>
</feature>
<sequence length="83" mass="9296">MAPSTDGAVSNVQPWRNATRGFGSRFAATASWLTLSTVTVAFLITPRKKEWVDICLDYCYSKRALSARTIYDGLFAFLKKMPK</sequence>
<dbReference type="OrthoDB" id="368515at2759"/>
<name>A0A2A9MGC0_BESBE</name>
<keyword evidence="1" id="KW-0812">Transmembrane</keyword>
<dbReference type="RefSeq" id="XP_029219025.1">
    <property type="nucleotide sequence ID" value="XM_029364317.1"/>
</dbReference>
<reference evidence="2 3" key="1">
    <citation type="submission" date="2017-09" db="EMBL/GenBank/DDBJ databases">
        <title>Genome sequencing of Besnoitia besnoiti strain Bb-Ger1.</title>
        <authorList>
            <person name="Schares G."/>
            <person name="Venepally P."/>
            <person name="Lorenzi H.A."/>
        </authorList>
    </citation>
    <scope>NUCLEOTIDE SEQUENCE [LARGE SCALE GENOMIC DNA]</scope>
    <source>
        <strain evidence="2 3">Bb-Ger1</strain>
    </source>
</reference>
<dbReference type="KEGG" id="bbes:BESB_059030"/>
<dbReference type="Proteomes" id="UP000224006">
    <property type="component" value="Chromosome V"/>
</dbReference>
<keyword evidence="1" id="KW-1133">Transmembrane helix</keyword>
<evidence type="ECO:0000313" key="2">
    <source>
        <dbReference type="EMBL" id="PFH35016.1"/>
    </source>
</evidence>
<proteinExistence type="predicted"/>
<gene>
    <name evidence="2" type="ORF">BESB_059030</name>
</gene>
<evidence type="ECO:0008006" key="4">
    <source>
        <dbReference type="Google" id="ProtNLM"/>
    </source>
</evidence>
<comment type="caution">
    <text evidence="2">The sequence shown here is derived from an EMBL/GenBank/DDBJ whole genome shotgun (WGS) entry which is preliminary data.</text>
</comment>
<organism evidence="2 3">
    <name type="scientific">Besnoitia besnoiti</name>
    <name type="common">Apicomplexan protozoan</name>
    <dbReference type="NCBI Taxonomy" id="94643"/>
    <lineage>
        <taxon>Eukaryota</taxon>
        <taxon>Sar</taxon>
        <taxon>Alveolata</taxon>
        <taxon>Apicomplexa</taxon>
        <taxon>Conoidasida</taxon>
        <taxon>Coccidia</taxon>
        <taxon>Eucoccidiorida</taxon>
        <taxon>Eimeriorina</taxon>
        <taxon>Sarcocystidae</taxon>
        <taxon>Besnoitia</taxon>
    </lineage>
</organism>